<evidence type="ECO:0000256" key="2">
    <source>
        <dbReference type="ARBA" id="ARBA00023295"/>
    </source>
</evidence>
<dbReference type="InterPro" id="IPR011496">
    <property type="entry name" value="O-GlcNAcase_cat"/>
</dbReference>
<feature type="active site" description="Proton donor" evidence="3">
    <location>
        <position position="126"/>
    </location>
</feature>
<keyword evidence="6" id="KW-1185">Reference proteome</keyword>
<name>A0A2Z2NSP6_9GAMM</name>
<dbReference type="Pfam" id="PF07555">
    <property type="entry name" value="NAGidase"/>
    <property type="match status" value="1"/>
</dbReference>
<evidence type="ECO:0000256" key="3">
    <source>
        <dbReference type="PROSITE-ProRule" id="PRU01353"/>
    </source>
</evidence>
<evidence type="ECO:0000313" key="6">
    <source>
        <dbReference type="Proteomes" id="UP000250079"/>
    </source>
</evidence>
<keyword evidence="1 3" id="KW-0378">Hydrolase</keyword>
<keyword evidence="2 3" id="KW-0326">Glycosidase</keyword>
<dbReference type="InterPro" id="IPR051822">
    <property type="entry name" value="Glycosyl_Hydrolase_84"/>
</dbReference>
<evidence type="ECO:0000256" key="1">
    <source>
        <dbReference type="ARBA" id="ARBA00022801"/>
    </source>
</evidence>
<dbReference type="AlphaFoldDB" id="A0A2Z2NSP6"/>
<dbReference type="EC" id="3.2.1.169" evidence="5"/>
<evidence type="ECO:0000259" key="4">
    <source>
        <dbReference type="PROSITE" id="PS52009"/>
    </source>
</evidence>
<proteinExistence type="inferred from homology"/>
<protein>
    <submittedName>
        <fullName evidence="5">O-GlcNAcase NagJ</fullName>
        <ecNumber evidence="5">3.2.1.169</ecNumber>
    </submittedName>
</protein>
<reference evidence="5 6" key="1">
    <citation type="submission" date="2016-12" db="EMBL/GenBank/DDBJ databases">
        <authorList>
            <person name="Song W.-J."/>
            <person name="Kurnit D.M."/>
        </authorList>
    </citation>
    <scope>NUCLEOTIDE SEQUENCE [LARGE SCALE GENOMIC DNA]</scope>
    <source>
        <strain evidence="5 6">IMCC3135</strain>
    </source>
</reference>
<dbReference type="PANTHER" id="PTHR13170:SF16">
    <property type="entry name" value="PROTEIN O-GLCNACASE"/>
    <property type="match status" value="1"/>
</dbReference>
<dbReference type="KEGG" id="gai:IMCC3135_00340"/>
<dbReference type="GO" id="GO:0015929">
    <property type="term" value="F:hexosaminidase activity"/>
    <property type="evidence" value="ECO:0007669"/>
    <property type="project" value="UniProtKB-ARBA"/>
</dbReference>
<feature type="domain" description="GH84" evidence="4">
    <location>
        <begin position="8"/>
        <end position="283"/>
    </location>
</feature>
<dbReference type="SUPFAM" id="SSF51445">
    <property type="entry name" value="(Trans)glycosidases"/>
    <property type="match status" value="1"/>
</dbReference>
<gene>
    <name evidence="5" type="primary">nagJ</name>
    <name evidence="5" type="ORF">IMCC3135_00340</name>
</gene>
<dbReference type="EMBL" id="CP018632">
    <property type="protein sequence ID" value="ASJ70194.1"/>
    <property type="molecule type" value="Genomic_DNA"/>
</dbReference>
<sequence length="385" mass="43361">MAFGMRQVVHGYAEGYYGRLLSWQERHLLLETMAGLGQDTYYYAPKEDALHRLHWRTPYDATWREQFRRFCETAKRLGISVVAGVAPGLDFDYNHLSGGADLQVLLNKFRQLREDGADQLSLLMDDIDEDFHTRNAGISSEGLAHARLSNTLAEALGDKLWITPRIYANELAGSATDYLPDFLSTLEAEHIVLYCGSDIVARQANADDIRQLVPGCDHELVLWDNLYANDYCPQRLFVGPWLGRSDTASCLLNPTGMLHTDCLLMDVMASSRLPGADPVQAWQAALLRHGVPAEFEAIARFVYHPVFNGETFTPPEPATAETHAAIEECLWRWKTPLSREWYPFLFGLKLDLLMEKGSMSELRIRKTQSVPLAMRLGIGAVKKSV</sequence>
<organism evidence="5 6">
    <name type="scientific">Granulosicoccus antarcticus IMCC3135</name>
    <dbReference type="NCBI Taxonomy" id="1192854"/>
    <lineage>
        <taxon>Bacteria</taxon>
        <taxon>Pseudomonadati</taxon>
        <taxon>Pseudomonadota</taxon>
        <taxon>Gammaproteobacteria</taxon>
        <taxon>Chromatiales</taxon>
        <taxon>Granulosicoccaceae</taxon>
        <taxon>Granulosicoccus</taxon>
    </lineage>
</organism>
<dbReference type="OrthoDB" id="9760892at2"/>
<dbReference type="PANTHER" id="PTHR13170">
    <property type="entry name" value="O-GLCNACASE"/>
    <property type="match status" value="1"/>
</dbReference>
<dbReference type="PROSITE" id="PS52009">
    <property type="entry name" value="GH84"/>
    <property type="match status" value="1"/>
</dbReference>
<comment type="similarity">
    <text evidence="3">Belongs to the glycosyl hydrolase 84 family.</text>
</comment>
<dbReference type="RefSeq" id="WP_088915758.1">
    <property type="nucleotide sequence ID" value="NZ_CP018632.1"/>
</dbReference>
<evidence type="ECO:0000313" key="5">
    <source>
        <dbReference type="EMBL" id="ASJ70194.1"/>
    </source>
</evidence>
<dbReference type="Proteomes" id="UP000250079">
    <property type="component" value="Chromosome"/>
</dbReference>
<dbReference type="Gene3D" id="3.20.20.80">
    <property type="entry name" value="Glycosidases"/>
    <property type="match status" value="1"/>
</dbReference>
<dbReference type="GO" id="GO:0102571">
    <property type="term" value="F:[protein]-3-O-(N-acetyl-D-glucosaminyl)-L-serine/L-threonine O-N-acetyl-alpha-D-glucosaminase activity"/>
    <property type="evidence" value="ECO:0007669"/>
    <property type="project" value="UniProtKB-EC"/>
</dbReference>
<accession>A0A2Z2NSP6</accession>
<dbReference type="InterPro" id="IPR017853">
    <property type="entry name" value="GH"/>
</dbReference>
<dbReference type="GO" id="GO:1901135">
    <property type="term" value="P:carbohydrate derivative metabolic process"/>
    <property type="evidence" value="ECO:0007669"/>
    <property type="project" value="UniProtKB-ARBA"/>
</dbReference>